<keyword evidence="10 16" id="KW-0520">NAD</keyword>
<dbReference type="EC" id="7.2.1.1" evidence="16"/>
<dbReference type="NCBIfam" id="TIGR01938">
    <property type="entry name" value="nqrC"/>
    <property type="match status" value="1"/>
</dbReference>
<evidence type="ECO:0000259" key="17">
    <source>
        <dbReference type="SMART" id="SM00900"/>
    </source>
</evidence>
<reference evidence="19" key="1">
    <citation type="submission" date="2017-11" db="EMBL/GenBank/DDBJ databases">
        <authorList>
            <person name="Seth-Smith MB H."/>
        </authorList>
    </citation>
    <scope>NUCLEOTIDE SEQUENCE [LARGE SCALE GENOMIC DNA]</scope>
</reference>
<evidence type="ECO:0000256" key="5">
    <source>
        <dbReference type="ARBA" id="ARBA00022630"/>
    </source>
</evidence>
<protein>
    <recommendedName>
        <fullName evidence="16">Na(+)-translocating NADH-quinone reductase subunit C</fullName>
        <shortName evidence="16">Na(+)-NQR subunit C</shortName>
        <shortName evidence="16">Na(+)-translocating NQR subunit C</shortName>
        <ecNumber evidence="16">7.2.1.1</ecNumber>
    </recommendedName>
    <alternativeName>
        <fullName evidence="16">NQR complex subunit C</fullName>
    </alternativeName>
    <alternativeName>
        <fullName evidence="16">NQR-1 subunit C</fullName>
    </alternativeName>
</protein>
<accession>A0A2R8FAV9</accession>
<evidence type="ECO:0000256" key="2">
    <source>
        <dbReference type="ARBA" id="ARBA00022475"/>
    </source>
</evidence>
<dbReference type="EMBL" id="LT993738">
    <property type="protein sequence ID" value="SPN73563.1"/>
    <property type="molecule type" value="Genomic_DNA"/>
</dbReference>
<dbReference type="GO" id="GO:0010181">
    <property type="term" value="F:FMN binding"/>
    <property type="evidence" value="ECO:0007669"/>
    <property type="project" value="UniProtKB-UniRule"/>
</dbReference>
<dbReference type="GO" id="GO:0006814">
    <property type="term" value="P:sodium ion transport"/>
    <property type="evidence" value="ECO:0007669"/>
    <property type="project" value="UniProtKB-UniRule"/>
</dbReference>
<dbReference type="InterPro" id="IPR007329">
    <property type="entry name" value="FMN-bd"/>
</dbReference>
<evidence type="ECO:0000256" key="6">
    <source>
        <dbReference type="ARBA" id="ARBA00022643"/>
    </source>
</evidence>
<dbReference type="PIRSF" id="PIRSF009437">
    <property type="entry name" value="NQR-1_subunit_C"/>
    <property type="match status" value="1"/>
</dbReference>
<evidence type="ECO:0000256" key="9">
    <source>
        <dbReference type="ARBA" id="ARBA00022989"/>
    </source>
</evidence>
<keyword evidence="19" id="KW-1185">Reference proteome</keyword>
<evidence type="ECO:0000256" key="15">
    <source>
        <dbReference type="ARBA" id="ARBA00023201"/>
    </source>
</evidence>
<comment type="catalytic activity">
    <reaction evidence="16">
        <text>a ubiquinone + n Na(+)(in) + NADH + H(+) = a ubiquinol + n Na(+)(out) + NAD(+)</text>
        <dbReference type="Rhea" id="RHEA:47748"/>
        <dbReference type="Rhea" id="RHEA-COMP:9565"/>
        <dbReference type="Rhea" id="RHEA-COMP:9566"/>
        <dbReference type="ChEBI" id="CHEBI:15378"/>
        <dbReference type="ChEBI" id="CHEBI:16389"/>
        <dbReference type="ChEBI" id="CHEBI:17976"/>
        <dbReference type="ChEBI" id="CHEBI:29101"/>
        <dbReference type="ChEBI" id="CHEBI:57540"/>
        <dbReference type="ChEBI" id="CHEBI:57945"/>
        <dbReference type="EC" id="7.2.1.1"/>
    </reaction>
</comment>
<dbReference type="GO" id="GO:0005886">
    <property type="term" value="C:plasma membrane"/>
    <property type="evidence" value="ECO:0007669"/>
    <property type="project" value="UniProtKB-SubCell"/>
</dbReference>
<evidence type="ECO:0000256" key="4">
    <source>
        <dbReference type="ARBA" id="ARBA00022553"/>
    </source>
</evidence>
<gene>
    <name evidence="16 18" type="primary">nqrC</name>
    <name evidence="18" type="ORF">C10C_0394</name>
</gene>
<keyword evidence="15 16" id="KW-0739">Sodium transport</keyword>
<evidence type="ECO:0000256" key="13">
    <source>
        <dbReference type="ARBA" id="ARBA00023075"/>
    </source>
</evidence>
<proteinExistence type="inferred from homology"/>
<dbReference type="OrthoDB" id="9794010at2"/>
<comment type="caution">
    <text evidence="16">Lacks conserved residue(s) required for the propagation of feature annotation.</text>
</comment>
<dbReference type="Proteomes" id="UP000244926">
    <property type="component" value="Chromosome I"/>
</dbReference>
<comment type="subunit">
    <text evidence="16">Composed of six subunits; NqrA, NqrB, NqrC, NqrD, NqrE and NqrF.</text>
</comment>
<feature type="transmembrane region" description="Helical" evidence="16">
    <location>
        <begin position="16"/>
        <end position="40"/>
    </location>
</feature>
<evidence type="ECO:0000313" key="18">
    <source>
        <dbReference type="EMBL" id="SPN73563.1"/>
    </source>
</evidence>
<comment type="subcellular location">
    <subcellularLocation>
        <location evidence="16">Cell membrane</location>
        <topology evidence="16">Single-pass membrane protein</topology>
    </subcellularLocation>
</comment>
<comment type="cofactor">
    <cofactor evidence="16">
        <name>FMN</name>
        <dbReference type="ChEBI" id="CHEBI:58210"/>
    </cofactor>
</comment>
<keyword evidence="3" id="KW-0997">Cell inner membrane</keyword>
<dbReference type="SMART" id="SM00900">
    <property type="entry name" value="FMN_bind"/>
    <property type="match status" value="1"/>
</dbReference>
<keyword evidence="9 16" id="KW-1133">Transmembrane helix</keyword>
<dbReference type="RefSeq" id="WP_108896524.1">
    <property type="nucleotide sequence ID" value="NZ_LT993738.1"/>
</dbReference>
<keyword evidence="1 16" id="KW-0813">Transport</keyword>
<keyword evidence="8 16" id="KW-1278">Translocase</keyword>
<evidence type="ECO:0000256" key="12">
    <source>
        <dbReference type="ARBA" id="ARBA00023065"/>
    </source>
</evidence>
<dbReference type="GO" id="GO:0016655">
    <property type="term" value="F:oxidoreductase activity, acting on NAD(P)H, quinone or similar compound as acceptor"/>
    <property type="evidence" value="ECO:0007669"/>
    <property type="project" value="UniProtKB-UniRule"/>
</dbReference>
<dbReference type="PANTHER" id="PTHR37838">
    <property type="entry name" value="NA(+)-TRANSLOCATING NADH-QUINONE REDUCTASE SUBUNIT C"/>
    <property type="match status" value="1"/>
</dbReference>
<evidence type="ECO:0000313" key="19">
    <source>
        <dbReference type="Proteomes" id="UP000244926"/>
    </source>
</evidence>
<keyword evidence="7 16" id="KW-0812">Transmembrane</keyword>
<keyword evidence="11 16" id="KW-0915">Sodium</keyword>
<keyword evidence="13 16" id="KW-0830">Ubiquinone</keyword>
<organism evidence="18 19">
    <name type="scientific">Chlamydia serpentis</name>
    <dbReference type="NCBI Taxonomy" id="1967782"/>
    <lineage>
        <taxon>Bacteria</taxon>
        <taxon>Pseudomonadati</taxon>
        <taxon>Chlamydiota</taxon>
        <taxon>Chlamydiia</taxon>
        <taxon>Chlamydiales</taxon>
        <taxon>Chlamydiaceae</taxon>
        <taxon>Chlamydia/Chlamydophila group</taxon>
        <taxon>Chlamydia</taxon>
    </lineage>
</organism>
<feature type="modified residue" description="FMN phosphoryl threonine" evidence="16">
    <location>
        <position position="285"/>
    </location>
</feature>
<evidence type="ECO:0000256" key="10">
    <source>
        <dbReference type="ARBA" id="ARBA00023027"/>
    </source>
</evidence>
<dbReference type="KEGG" id="csee:C10C_0394"/>
<keyword evidence="2 16" id="KW-1003">Cell membrane</keyword>
<evidence type="ECO:0000256" key="16">
    <source>
        <dbReference type="HAMAP-Rule" id="MF_00427"/>
    </source>
</evidence>
<keyword evidence="5 16" id="KW-0285">Flavoprotein</keyword>
<feature type="domain" description="FMN-binding" evidence="17">
    <location>
        <begin position="189"/>
        <end position="302"/>
    </location>
</feature>
<evidence type="ECO:0000256" key="14">
    <source>
        <dbReference type="ARBA" id="ARBA00023136"/>
    </source>
</evidence>
<evidence type="ECO:0000256" key="1">
    <source>
        <dbReference type="ARBA" id="ARBA00022448"/>
    </source>
</evidence>
<dbReference type="Pfam" id="PF04205">
    <property type="entry name" value="FMN_bind"/>
    <property type="match status" value="1"/>
</dbReference>
<keyword evidence="4 16" id="KW-0597">Phosphoprotein</keyword>
<evidence type="ECO:0000256" key="3">
    <source>
        <dbReference type="ARBA" id="ARBA00022519"/>
    </source>
</evidence>
<evidence type="ECO:0000256" key="11">
    <source>
        <dbReference type="ARBA" id="ARBA00023053"/>
    </source>
</evidence>
<evidence type="ECO:0000256" key="7">
    <source>
        <dbReference type="ARBA" id="ARBA00022692"/>
    </source>
</evidence>
<keyword evidence="12 16" id="KW-0406">Ion transport</keyword>
<dbReference type="AlphaFoldDB" id="A0A2R8FAV9"/>
<sequence>MSKDSPKISNYTNQTWYIISFVLGLSLFAGLLLSTVYYVLSPIQEQAANFDRNKQMLLAARVLDFKGRFQIQDKKEWVPALFDKKTQLLQVAKGKAPMVSHPELEAYAQRFVRPLLTDKQGKVFSFEEKHLDVVEFFEKYQESSPCQQPLLPFFVILDNTPRTQNMSGSEISKDLSAVQALIFPISGFGLWGPIHGYLGIKNDGDTVLGTAWYQQGETPGLGANITNPEWQEQFYGKKIFLEGPSGTTDFATTTLGLEVIKGSVRTTFGNSPKALSAIDGISGATLTCNGVTEAYMQSLACYRQLLIHFSSLNNANKQPNDK</sequence>
<dbReference type="PANTHER" id="PTHR37838:SF1">
    <property type="entry name" value="NA(+)-TRANSLOCATING NADH-QUINONE REDUCTASE SUBUNIT C"/>
    <property type="match status" value="1"/>
</dbReference>
<evidence type="ECO:0000256" key="8">
    <source>
        <dbReference type="ARBA" id="ARBA00022967"/>
    </source>
</evidence>
<keyword evidence="14 16" id="KW-0472">Membrane</keyword>
<dbReference type="HAMAP" id="MF_00427">
    <property type="entry name" value="NqrC"/>
    <property type="match status" value="1"/>
</dbReference>
<keyword evidence="6 16" id="KW-0288">FMN</keyword>
<name>A0A2R8FAV9_9CHLA</name>
<dbReference type="InterPro" id="IPR010204">
    <property type="entry name" value="NqrC"/>
</dbReference>
<comment type="function">
    <text evidence="16">NQR complex catalyzes the reduction of ubiquinone-1 to ubiquinol by two successive reactions, coupled with the transport of Na(+) ions from the cytoplasm to the periplasm. NqrA to NqrE are probably involved in the second step, the conversion of ubisemiquinone to ubiquinol.</text>
</comment>
<comment type="similarity">
    <text evidence="16">Belongs to the NqrC family.</text>
</comment>